<evidence type="ECO:0000313" key="2">
    <source>
        <dbReference type="Proteomes" id="UP001346149"/>
    </source>
</evidence>
<reference evidence="1 2" key="1">
    <citation type="journal article" date="2023" name="Hortic Res">
        <title>Pangenome of water caltrop reveals structural variations and asymmetric subgenome divergence after allopolyploidization.</title>
        <authorList>
            <person name="Zhang X."/>
            <person name="Chen Y."/>
            <person name="Wang L."/>
            <person name="Yuan Y."/>
            <person name="Fang M."/>
            <person name="Shi L."/>
            <person name="Lu R."/>
            <person name="Comes H.P."/>
            <person name="Ma Y."/>
            <person name="Chen Y."/>
            <person name="Huang G."/>
            <person name="Zhou Y."/>
            <person name="Zheng Z."/>
            <person name="Qiu Y."/>
        </authorList>
    </citation>
    <scope>NUCLEOTIDE SEQUENCE [LARGE SCALE GENOMIC DNA]</scope>
    <source>
        <strain evidence="1">F231</strain>
    </source>
</reference>
<name>A0AAN7M198_TRANT</name>
<evidence type="ECO:0000313" key="1">
    <source>
        <dbReference type="EMBL" id="KAK4789983.1"/>
    </source>
</evidence>
<sequence>MIIITMVNKRHYNQELACLIGLAVKKAGLLHTRFWEEKQAKENKLERKECSTRYHIVTEEMKHPNPTPHKCLNSIKKTKKNTDEKALAILGQPWLVEGGT</sequence>
<dbReference type="EMBL" id="JAXQNO010000010">
    <property type="protein sequence ID" value="KAK4789983.1"/>
    <property type="molecule type" value="Genomic_DNA"/>
</dbReference>
<protein>
    <submittedName>
        <fullName evidence="1">Uncharacterized protein</fullName>
    </submittedName>
</protein>
<accession>A0AAN7M198</accession>
<dbReference type="Proteomes" id="UP001346149">
    <property type="component" value="Unassembled WGS sequence"/>
</dbReference>
<proteinExistence type="predicted"/>
<gene>
    <name evidence="1" type="ORF">SAY86_017287</name>
</gene>
<keyword evidence="2" id="KW-1185">Reference proteome</keyword>
<comment type="caution">
    <text evidence="1">The sequence shown here is derived from an EMBL/GenBank/DDBJ whole genome shotgun (WGS) entry which is preliminary data.</text>
</comment>
<organism evidence="1 2">
    <name type="scientific">Trapa natans</name>
    <name type="common">Water chestnut</name>
    <dbReference type="NCBI Taxonomy" id="22666"/>
    <lineage>
        <taxon>Eukaryota</taxon>
        <taxon>Viridiplantae</taxon>
        <taxon>Streptophyta</taxon>
        <taxon>Embryophyta</taxon>
        <taxon>Tracheophyta</taxon>
        <taxon>Spermatophyta</taxon>
        <taxon>Magnoliopsida</taxon>
        <taxon>eudicotyledons</taxon>
        <taxon>Gunneridae</taxon>
        <taxon>Pentapetalae</taxon>
        <taxon>rosids</taxon>
        <taxon>malvids</taxon>
        <taxon>Myrtales</taxon>
        <taxon>Lythraceae</taxon>
        <taxon>Trapa</taxon>
    </lineage>
</organism>
<dbReference type="AlphaFoldDB" id="A0AAN7M198"/>